<keyword evidence="1" id="KW-0732">Signal</keyword>
<gene>
    <name evidence="2" type="ORF">SPI_03030</name>
</gene>
<dbReference type="OrthoDB" id="2544694at2759"/>
<accession>A0A167X0C9</accession>
<dbReference type="Gene3D" id="2.40.160.20">
    <property type="match status" value="1"/>
</dbReference>
<dbReference type="Proteomes" id="UP000076874">
    <property type="component" value="Unassembled WGS sequence"/>
</dbReference>
<feature type="chain" id="PRO_5007894176" evidence="1">
    <location>
        <begin position="22"/>
        <end position="154"/>
    </location>
</feature>
<dbReference type="AlphaFoldDB" id="A0A167X0C9"/>
<dbReference type="InterPro" id="IPR020915">
    <property type="entry name" value="UPF0311"/>
</dbReference>
<evidence type="ECO:0000313" key="3">
    <source>
        <dbReference type="Proteomes" id="UP000076874"/>
    </source>
</evidence>
<comment type="caution">
    <text evidence="2">The sequence shown here is derived from an EMBL/GenBank/DDBJ whole genome shotgun (WGS) entry which is preliminary data.</text>
</comment>
<feature type="signal peptide" evidence="1">
    <location>
        <begin position="1"/>
        <end position="21"/>
    </location>
</feature>
<dbReference type="Pfam" id="PF11578">
    <property type="entry name" value="DUF3237"/>
    <property type="match status" value="1"/>
</dbReference>
<protein>
    <submittedName>
        <fullName evidence="2">Outer membrane protein, beta-barrel</fullName>
    </submittedName>
</protein>
<proteinExistence type="predicted"/>
<name>A0A167X0C9_9HYPO</name>
<dbReference type="PANTHER" id="PTHR37315">
    <property type="entry name" value="UPF0311 PROTEIN BLR7842"/>
    <property type="match status" value="1"/>
</dbReference>
<dbReference type="PANTHER" id="PTHR37315:SF1">
    <property type="entry name" value="UPF0311 PROTEIN BLR7842"/>
    <property type="match status" value="1"/>
</dbReference>
<keyword evidence="3" id="KW-1185">Reference proteome</keyword>
<dbReference type="STRING" id="1081102.A0A167X0C9"/>
<evidence type="ECO:0000313" key="2">
    <source>
        <dbReference type="EMBL" id="OAA64383.1"/>
    </source>
</evidence>
<evidence type="ECO:0000256" key="1">
    <source>
        <dbReference type="SAM" id="SignalP"/>
    </source>
</evidence>
<reference evidence="2 3" key="1">
    <citation type="journal article" date="2016" name="Genome Biol. Evol.">
        <title>Divergent and convergent evolution of fungal pathogenicity.</title>
        <authorList>
            <person name="Shang Y."/>
            <person name="Xiao G."/>
            <person name="Zheng P."/>
            <person name="Cen K."/>
            <person name="Zhan S."/>
            <person name="Wang C."/>
        </authorList>
    </citation>
    <scope>NUCLEOTIDE SEQUENCE [LARGE SCALE GENOMIC DNA]</scope>
    <source>
        <strain evidence="2 3">RCEF 264</strain>
    </source>
</reference>
<dbReference type="EMBL" id="AZHD01000004">
    <property type="protein sequence ID" value="OAA64383.1"/>
    <property type="molecule type" value="Genomic_DNA"/>
</dbReference>
<organism evidence="2 3">
    <name type="scientific">Niveomyces insectorum RCEF 264</name>
    <dbReference type="NCBI Taxonomy" id="1081102"/>
    <lineage>
        <taxon>Eukaryota</taxon>
        <taxon>Fungi</taxon>
        <taxon>Dikarya</taxon>
        <taxon>Ascomycota</taxon>
        <taxon>Pezizomycotina</taxon>
        <taxon>Sordariomycetes</taxon>
        <taxon>Hypocreomycetidae</taxon>
        <taxon>Hypocreales</taxon>
        <taxon>Cordycipitaceae</taxon>
        <taxon>Niveomyces</taxon>
    </lineage>
</organism>
<sequence>MRAFFATAAAAVLAAASGARADPKPPTLTFLYSINLTMAASLDIGSTPTGSRGILPITGGTFSGPKLNGNVSAGLDWGLTDSKGTFSPDAVYVLQTTDGARIMVSEHGRAPNVNLLFDTGHANYTWLNTAVGYASGGPAEGGIALDVWQISSPA</sequence>